<name>A0A0A9CHM7_ARUDO</name>
<protein>
    <submittedName>
        <fullName evidence="2">Uncharacterized protein</fullName>
    </submittedName>
</protein>
<dbReference type="EMBL" id="GBRH01222834">
    <property type="protein sequence ID" value="JAD75061.1"/>
    <property type="molecule type" value="Transcribed_RNA"/>
</dbReference>
<keyword evidence="1" id="KW-0732">Signal</keyword>
<feature type="chain" id="PRO_5002043165" evidence="1">
    <location>
        <begin position="21"/>
        <end position="70"/>
    </location>
</feature>
<reference evidence="2" key="2">
    <citation type="journal article" date="2015" name="Data Brief">
        <title>Shoot transcriptome of the giant reed, Arundo donax.</title>
        <authorList>
            <person name="Barrero R.A."/>
            <person name="Guerrero F.D."/>
            <person name="Moolhuijzen P."/>
            <person name="Goolsby J.A."/>
            <person name="Tidwell J."/>
            <person name="Bellgard S.E."/>
            <person name="Bellgard M.I."/>
        </authorList>
    </citation>
    <scope>NUCLEOTIDE SEQUENCE</scope>
    <source>
        <tissue evidence="2">Shoot tissue taken approximately 20 cm above the soil surface</tissue>
    </source>
</reference>
<accession>A0A0A9CHM7</accession>
<feature type="signal peptide" evidence="1">
    <location>
        <begin position="1"/>
        <end position="20"/>
    </location>
</feature>
<reference evidence="2" key="1">
    <citation type="submission" date="2014-09" db="EMBL/GenBank/DDBJ databases">
        <authorList>
            <person name="Magalhaes I.L.F."/>
            <person name="Oliveira U."/>
            <person name="Santos F.R."/>
            <person name="Vidigal T.H.D.A."/>
            <person name="Brescovit A.D."/>
            <person name="Santos A.J."/>
        </authorList>
    </citation>
    <scope>NUCLEOTIDE SEQUENCE</scope>
    <source>
        <tissue evidence="2">Shoot tissue taken approximately 20 cm above the soil surface</tissue>
    </source>
</reference>
<sequence length="70" mass="8065">MRPSLDSLVWELLALDLLFSLNCPHPIILMRPSSYPTLCESFQHWICIFLSFPCYSTNKFHSSTLVSGKM</sequence>
<dbReference type="AlphaFoldDB" id="A0A0A9CHM7"/>
<evidence type="ECO:0000313" key="2">
    <source>
        <dbReference type="EMBL" id="JAD75061.1"/>
    </source>
</evidence>
<organism evidence="2">
    <name type="scientific">Arundo donax</name>
    <name type="common">Giant reed</name>
    <name type="synonym">Donax arundinaceus</name>
    <dbReference type="NCBI Taxonomy" id="35708"/>
    <lineage>
        <taxon>Eukaryota</taxon>
        <taxon>Viridiplantae</taxon>
        <taxon>Streptophyta</taxon>
        <taxon>Embryophyta</taxon>
        <taxon>Tracheophyta</taxon>
        <taxon>Spermatophyta</taxon>
        <taxon>Magnoliopsida</taxon>
        <taxon>Liliopsida</taxon>
        <taxon>Poales</taxon>
        <taxon>Poaceae</taxon>
        <taxon>PACMAD clade</taxon>
        <taxon>Arundinoideae</taxon>
        <taxon>Arundineae</taxon>
        <taxon>Arundo</taxon>
    </lineage>
</organism>
<evidence type="ECO:0000256" key="1">
    <source>
        <dbReference type="SAM" id="SignalP"/>
    </source>
</evidence>
<proteinExistence type="predicted"/>